<proteinExistence type="predicted"/>
<accession>A0ABQ5IKW1</accession>
<organism evidence="2 3">
    <name type="scientific">Tanacetum coccineum</name>
    <dbReference type="NCBI Taxonomy" id="301880"/>
    <lineage>
        <taxon>Eukaryota</taxon>
        <taxon>Viridiplantae</taxon>
        <taxon>Streptophyta</taxon>
        <taxon>Embryophyta</taxon>
        <taxon>Tracheophyta</taxon>
        <taxon>Spermatophyta</taxon>
        <taxon>Magnoliopsida</taxon>
        <taxon>eudicotyledons</taxon>
        <taxon>Gunneridae</taxon>
        <taxon>Pentapetalae</taxon>
        <taxon>asterids</taxon>
        <taxon>campanulids</taxon>
        <taxon>Asterales</taxon>
        <taxon>Asteraceae</taxon>
        <taxon>Asteroideae</taxon>
        <taxon>Anthemideae</taxon>
        <taxon>Anthemidinae</taxon>
        <taxon>Tanacetum</taxon>
    </lineage>
</organism>
<name>A0ABQ5IKW1_9ASTR</name>
<comment type="caution">
    <text evidence="2">The sequence shown here is derived from an EMBL/GenBank/DDBJ whole genome shotgun (WGS) entry which is preliminary data.</text>
</comment>
<feature type="region of interest" description="Disordered" evidence="1">
    <location>
        <begin position="267"/>
        <end position="294"/>
    </location>
</feature>
<feature type="region of interest" description="Disordered" evidence="1">
    <location>
        <begin position="53"/>
        <end position="126"/>
    </location>
</feature>
<gene>
    <name evidence="2" type="ORF">Tco_1110277</name>
</gene>
<feature type="compositionally biased region" description="Polar residues" evidence="1">
    <location>
        <begin position="104"/>
        <end position="113"/>
    </location>
</feature>
<keyword evidence="3" id="KW-1185">Reference proteome</keyword>
<evidence type="ECO:0000256" key="1">
    <source>
        <dbReference type="SAM" id="MobiDB-lite"/>
    </source>
</evidence>
<sequence>MAFIQLGWVSRVDEMILARERSGFAGKKVWDDIPVVAAASDAHVDVFPGADVSHSLPHPTSDVPTTEVPTDVPSVGAPTGPSPVSPGSTTVPTSSSVPVAETIPANSGTTPETPLSPIRDARKGKGVVVEEPTPTYDKTFKQLEEERLARQMSHDFEITEDQRKRQQEVLASAVKNQGPAVYSTGWTMAQVRKLSPEQLQEEFDKIQRAVAFTRGLIRDGILMSSASSKKLKTGDDEANVEAPSHGVPQEEETTIEDVDASSNLASTAQHTASSLKKVGTKKKRLGRKGVHTSQSTIQISEGDLEAAYKVCIKYASDADSAYDDDTHVNLYVVVD</sequence>
<reference evidence="2" key="2">
    <citation type="submission" date="2022-01" db="EMBL/GenBank/DDBJ databases">
        <authorList>
            <person name="Yamashiro T."/>
            <person name="Shiraishi A."/>
            <person name="Satake H."/>
            <person name="Nakayama K."/>
        </authorList>
    </citation>
    <scope>NUCLEOTIDE SEQUENCE</scope>
</reference>
<reference evidence="2" key="1">
    <citation type="journal article" date="2022" name="Int. J. Mol. Sci.">
        <title>Draft Genome of Tanacetum Coccineum: Genomic Comparison of Closely Related Tanacetum-Family Plants.</title>
        <authorList>
            <person name="Yamashiro T."/>
            <person name="Shiraishi A."/>
            <person name="Nakayama K."/>
            <person name="Satake H."/>
        </authorList>
    </citation>
    <scope>NUCLEOTIDE SEQUENCE</scope>
</reference>
<dbReference type="EMBL" id="BQNB010020816">
    <property type="protein sequence ID" value="GJT99938.1"/>
    <property type="molecule type" value="Genomic_DNA"/>
</dbReference>
<evidence type="ECO:0000313" key="3">
    <source>
        <dbReference type="Proteomes" id="UP001151760"/>
    </source>
</evidence>
<feature type="region of interest" description="Disordered" evidence="1">
    <location>
        <begin position="228"/>
        <end position="255"/>
    </location>
</feature>
<dbReference type="Proteomes" id="UP001151760">
    <property type="component" value="Unassembled WGS sequence"/>
</dbReference>
<feature type="compositionally biased region" description="Low complexity" evidence="1">
    <location>
        <begin position="85"/>
        <end position="100"/>
    </location>
</feature>
<evidence type="ECO:0000313" key="2">
    <source>
        <dbReference type="EMBL" id="GJT99938.1"/>
    </source>
</evidence>
<protein>
    <submittedName>
        <fullName evidence="2">Uncharacterized protein</fullName>
    </submittedName>
</protein>
<feature type="compositionally biased region" description="Basic residues" evidence="1">
    <location>
        <begin position="278"/>
        <end position="290"/>
    </location>
</feature>